<comment type="caution">
    <text evidence="2">The sequence shown here is derived from an EMBL/GenBank/DDBJ whole genome shotgun (WGS) entry which is preliminary data.</text>
</comment>
<sequence>MVVRDDISMMPLPDWSTRYLSLGVFGTTGVAIAWVLDETAVIYVAFTTVLAFTTLALFHAYRLRTQPPRGKLDRIP</sequence>
<organism evidence="2 3">
    <name type="scientific">Haladaptatus paucihalophilus DX253</name>
    <dbReference type="NCBI Taxonomy" id="797209"/>
    <lineage>
        <taxon>Archaea</taxon>
        <taxon>Methanobacteriati</taxon>
        <taxon>Methanobacteriota</taxon>
        <taxon>Stenosarchaea group</taxon>
        <taxon>Halobacteria</taxon>
        <taxon>Halobacteriales</taxon>
        <taxon>Haladaptataceae</taxon>
        <taxon>Haladaptatus</taxon>
    </lineage>
</organism>
<reference evidence="2 3" key="1">
    <citation type="journal article" date="2014" name="ISME J.">
        <title>Trehalose/2-sulfotrehalose biosynthesis and glycine-betaine uptake are widely spread mechanisms for osmoadaptation in the Halobacteriales.</title>
        <authorList>
            <person name="Youssef N.H."/>
            <person name="Savage-Ashlock K.N."/>
            <person name="McCully A.L."/>
            <person name="Luedtke B."/>
            <person name="Shaw E.I."/>
            <person name="Hoff W.D."/>
            <person name="Elshahed M.S."/>
        </authorList>
    </citation>
    <scope>NUCLEOTIDE SEQUENCE [LARGE SCALE GENOMIC DNA]</scope>
    <source>
        <strain evidence="2 3">DX253</strain>
    </source>
</reference>
<dbReference type="RefSeq" id="WP_007981175.1">
    <property type="nucleotide sequence ID" value="NZ_AEMG01000016.1"/>
</dbReference>
<keyword evidence="1" id="KW-1133">Transmembrane helix</keyword>
<evidence type="ECO:0000313" key="2">
    <source>
        <dbReference type="EMBL" id="EFW91190.1"/>
    </source>
</evidence>
<evidence type="ECO:0000313" key="3">
    <source>
        <dbReference type="Proteomes" id="UP000003751"/>
    </source>
</evidence>
<evidence type="ECO:0000256" key="1">
    <source>
        <dbReference type="SAM" id="Phobius"/>
    </source>
</evidence>
<accession>E7QW56</accession>
<gene>
    <name evidence="2" type="ORF">ZOD2009_15221</name>
</gene>
<protein>
    <submittedName>
        <fullName evidence="2">Uncharacterized protein</fullName>
    </submittedName>
</protein>
<dbReference type="Proteomes" id="UP000003751">
    <property type="component" value="Unassembled WGS sequence"/>
</dbReference>
<dbReference type="AlphaFoldDB" id="E7QW56"/>
<feature type="transmembrane region" description="Helical" evidence="1">
    <location>
        <begin position="19"/>
        <end position="36"/>
    </location>
</feature>
<proteinExistence type="predicted"/>
<keyword evidence="1" id="KW-0472">Membrane</keyword>
<dbReference type="PATRIC" id="fig|797209.4.peg.3004"/>
<feature type="transmembrane region" description="Helical" evidence="1">
    <location>
        <begin position="42"/>
        <end position="61"/>
    </location>
</feature>
<keyword evidence="1" id="KW-0812">Transmembrane</keyword>
<name>E7QW56_HALPU</name>
<dbReference type="EMBL" id="AEMG01000016">
    <property type="protein sequence ID" value="EFW91190.1"/>
    <property type="molecule type" value="Genomic_DNA"/>
</dbReference>